<dbReference type="OrthoDB" id="5288404at2"/>
<dbReference type="PANTHER" id="PTHR24221:SF601">
    <property type="entry name" value="ABC TRANSPORTER"/>
    <property type="match status" value="1"/>
</dbReference>
<evidence type="ECO:0000256" key="5">
    <source>
        <dbReference type="ARBA" id="ARBA00022741"/>
    </source>
</evidence>
<comment type="subcellular location">
    <subcellularLocation>
        <location evidence="1">Cell membrane</location>
        <topology evidence="1">Multi-pass membrane protein</topology>
    </subcellularLocation>
</comment>
<dbReference type="InterPro" id="IPR003593">
    <property type="entry name" value="AAA+_ATPase"/>
</dbReference>
<comment type="similarity">
    <text evidence="2">Belongs to the ABC transporter superfamily.</text>
</comment>
<feature type="transmembrane region" description="Helical" evidence="9">
    <location>
        <begin position="169"/>
        <end position="202"/>
    </location>
</feature>
<reference evidence="12 13" key="1">
    <citation type="submission" date="2018-09" db="EMBL/GenBank/DDBJ databases">
        <title>Marinorhizobium profundi gen. nov., sp. nov., isolated from a deep-sea sediment sample from the New Britain Trench and proposal of Marinorhizobiaceae fam. nov. in the order Rhizobiales of the class Alphaproteobacteria.</title>
        <authorList>
            <person name="Cao J."/>
        </authorList>
    </citation>
    <scope>NUCLEOTIDE SEQUENCE [LARGE SCALE GENOMIC DNA]</scope>
    <source>
        <strain evidence="12 13">WS11</strain>
    </source>
</reference>
<protein>
    <submittedName>
        <fullName evidence="12">ABC transporter ATP-binding protein</fullName>
    </submittedName>
</protein>
<dbReference type="SMART" id="SM00382">
    <property type="entry name" value="AAA"/>
    <property type="match status" value="1"/>
</dbReference>
<dbReference type="PROSITE" id="PS50893">
    <property type="entry name" value="ABC_TRANSPORTER_2"/>
    <property type="match status" value="1"/>
</dbReference>
<dbReference type="KEGG" id="abaw:D5400_15690"/>
<dbReference type="InterPro" id="IPR011527">
    <property type="entry name" value="ABC1_TM_dom"/>
</dbReference>
<dbReference type="PROSITE" id="PS00211">
    <property type="entry name" value="ABC_TRANSPORTER_1"/>
    <property type="match status" value="1"/>
</dbReference>
<dbReference type="EMBL" id="CP032509">
    <property type="protein sequence ID" value="AZN72519.1"/>
    <property type="molecule type" value="Genomic_DNA"/>
</dbReference>
<evidence type="ECO:0000256" key="8">
    <source>
        <dbReference type="ARBA" id="ARBA00023136"/>
    </source>
</evidence>
<keyword evidence="7 9" id="KW-1133">Transmembrane helix</keyword>
<organism evidence="12 13">
    <name type="scientific">Georhizobium profundi</name>
    <dbReference type="NCBI Taxonomy" id="2341112"/>
    <lineage>
        <taxon>Bacteria</taxon>
        <taxon>Pseudomonadati</taxon>
        <taxon>Pseudomonadota</taxon>
        <taxon>Alphaproteobacteria</taxon>
        <taxon>Hyphomicrobiales</taxon>
        <taxon>Rhizobiaceae</taxon>
        <taxon>Georhizobium</taxon>
    </lineage>
</organism>
<dbReference type="Pfam" id="PF00005">
    <property type="entry name" value="ABC_tran"/>
    <property type="match status" value="1"/>
</dbReference>
<evidence type="ECO:0000256" key="3">
    <source>
        <dbReference type="ARBA" id="ARBA00022448"/>
    </source>
</evidence>
<gene>
    <name evidence="12" type="ORF">D5400_15690</name>
</gene>
<evidence type="ECO:0000256" key="9">
    <source>
        <dbReference type="SAM" id="Phobius"/>
    </source>
</evidence>
<keyword evidence="6 12" id="KW-0067">ATP-binding</keyword>
<dbReference type="GO" id="GO:0005524">
    <property type="term" value="F:ATP binding"/>
    <property type="evidence" value="ECO:0007669"/>
    <property type="project" value="UniProtKB-KW"/>
</dbReference>
<dbReference type="FunFam" id="3.40.50.300:FF:000287">
    <property type="entry name" value="Multidrug ABC transporter ATP-binding protein"/>
    <property type="match status" value="1"/>
</dbReference>
<keyword evidence="13" id="KW-1185">Reference proteome</keyword>
<feature type="domain" description="ABC transporter" evidence="10">
    <location>
        <begin position="360"/>
        <end position="594"/>
    </location>
</feature>
<evidence type="ECO:0000256" key="1">
    <source>
        <dbReference type="ARBA" id="ARBA00004651"/>
    </source>
</evidence>
<keyword evidence="8 9" id="KW-0472">Membrane</keyword>
<dbReference type="SUPFAM" id="SSF52540">
    <property type="entry name" value="P-loop containing nucleoside triphosphate hydrolases"/>
    <property type="match status" value="1"/>
</dbReference>
<evidence type="ECO:0000259" key="11">
    <source>
        <dbReference type="PROSITE" id="PS50929"/>
    </source>
</evidence>
<evidence type="ECO:0000259" key="10">
    <source>
        <dbReference type="PROSITE" id="PS50893"/>
    </source>
</evidence>
<dbReference type="RefSeq" id="WP_126010845.1">
    <property type="nucleotide sequence ID" value="NZ_CP032509.1"/>
</dbReference>
<sequence length="615" mass="67520">MADRPPRIHLDNADLTRGHPLVVLFRLIRDERRRVVMATASSIINKIFDVMPEILIGIALDVVVRGEASFVAQLGLSDPTDQLIALGIATFLIWFGESLFEYIYQVLWRGLAQDVQHRLRILCYNHAQYLPTRFFEEQRSGNLVTILNDDINQLERFLDGGANTLIQTFAAVILVGTVFFIVSPLIAVVAFLPVPAIIFGAFWFQKRAQTRYDTVRARAGQLGAKLTTNLQGLATIRAFGAEERETEALSQESVGYLTANRAAIRISSAFIPIIRMAILSGFLATFLIGGWMTLNGTMEVGAYGLLVFLTQRLLWPMTGLAEVIDLYERAMASTRRILSLLNEPIAKDEGTHDVAVDGRFALKNVAFRYETSNGGVNGIDLDIPAGHTVALVGPTGGGKSTLIKLIGRFLDPQSGSIALDDVTLDRWTIKALRRSMAWVPQEVTLFAGSVADNIAYGRPDASRDEVIAAARLAEADSFISALPDGYDTSIGEYGQKLSGGQRQRIALARALLLDPRILILDEATSAVDNETEAAIQRSLAKMRGQRTVILVAHRLSTVVHADTIHVMEQGRLTQSGTHAELIRQPGLYRTLWSIQTGEAPRESATVEDISKAARS</sequence>
<dbReference type="GO" id="GO:0005886">
    <property type="term" value="C:plasma membrane"/>
    <property type="evidence" value="ECO:0007669"/>
    <property type="project" value="UniProtKB-SubCell"/>
</dbReference>
<evidence type="ECO:0000256" key="2">
    <source>
        <dbReference type="ARBA" id="ARBA00005417"/>
    </source>
</evidence>
<evidence type="ECO:0000256" key="4">
    <source>
        <dbReference type="ARBA" id="ARBA00022692"/>
    </source>
</evidence>
<keyword evidence="5" id="KW-0547">Nucleotide-binding</keyword>
<dbReference type="InterPro" id="IPR039421">
    <property type="entry name" value="Type_1_exporter"/>
</dbReference>
<feature type="transmembrane region" description="Helical" evidence="9">
    <location>
        <begin position="273"/>
        <end position="294"/>
    </location>
</feature>
<dbReference type="Gene3D" id="3.40.50.300">
    <property type="entry name" value="P-loop containing nucleotide triphosphate hydrolases"/>
    <property type="match status" value="1"/>
</dbReference>
<evidence type="ECO:0000313" key="12">
    <source>
        <dbReference type="EMBL" id="AZN72519.1"/>
    </source>
</evidence>
<dbReference type="InterPro" id="IPR027417">
    <property type="entry name" value="P-loop_NTPase"/>
</dbReference>
<dbReference type="GO" id="GO:0034040">
    <property type="term" value="F:ATPase-coupled lipid transmembrane transporter activity"/>
    <property type="evidence" value="ECO:0007669"/>
    <property type="project" value="TreeGrafter"/>
</dbReference>
<evidence type="ECO:0000313" key="13">
    <source>
        <dbReference type="Proteomes" id="UP000268192"/>
    </source>
</evidence>
<keyword evidence="3" id="KW-0813">Transport</keyword>
<name>A0A3Q8XPX9_9HYPH</name>
<dbReference type="Gene3D" id="1.20.1560.10">
    <property type="entry name" value="ABC transporter type 1, transmembrane domain"/>
    <property type="match status" value="1"/>
</dbReference>
<feature type="transmembrane region" description="Helical" evidence="9">
    <location>
        <begin position="83"/>
        <end position="104"/>
    </location>
</feature>
<dbReference type="AlphaFoldDB" id="A0A3Q8XPX9"/>
<dbReference type="InterPro" id="IPR017871">
    <property type="entry name" value="ABC_transporter-like_CS"/>
</dbReference>
<dbReference type="Proteomes" id="UP000268192">
    <property type="component" value="Chromosome"/>
</dbReference>
<dbReference type="PANTHER" id="PTHR24221">
    <property type="entry name" value="ATP-BINDING CASSETTE SUB-FAMILY B"/>
    <property type="match status" value="1"/>
</dbReference>
<dbReference type="GO" id="GO:0016887">
    <property type="term" value="F:ATP hydrolysis activity"/>
    <property type="evidence" value="ECO:0007669"/>
    <property type="project" value="InterPro"/>
</dbReference>
<keyword evidence="4 9" id="KW-0812">Transmembrane</keyword>
<dbReference type="PROSITE" id="PS50929">
    <property type="entry name" value="ABC_TM1F"/>
    <property type="match status" value="1"/>
</dbReference>
<dbReference type="Pfam" id="PF00664">
    <property type="entry name" value="ABC_membrane"/>
    <property type="match status" value="1"/>
</dbReference>
<dbReference type="InterPro" id="IPR003439">
    <property type="entry name" value="ABC_transporter-like_ATP-bd"/>
</dbReference>
<evidence type="ECO:0000256" key="7">
    <source>
        <dbReference type="ARBA" id="ARBA00022989"/>
    </source>
</evidence>
<feature type="domain" description="ABC transmembrane type-1" evidence="11">
    <location>
        <begin position="36"/>
        <end position="329"/>
    </location>
</feature>
<dbReference type="GO" id="GO:0140359">
    <property type="term" value="F:ABC-type transporter activity"/>
    <property type="evidence" value="ECO:0007669"/>
    <property type="project" value="InterPro"/>
</dbReference>
<evidence type="ECO:0000256" key="6">
    <source>
        <dbReference type="ARBA" id="ARBA00022840"/>
    </source>
</evidence>
<dbReference type="InterPro" id="IPR036640">
    <property type="entry name" value="ABC1_TM_sf"/>
</dbReference>
<dbReference type="CDD" id="cd18565">
    <property type="entry name" value="ABC_6TM_exporter_like"/>
    <property type="match status" value="1"/>
</dbReference>
<dbReference type="SUPFAM" id="SSF90123">
    <property type="entry name" value="ABC transporter transmembrane region"/>
    <property type="match status" value="1"/>
</dbReference>
<accession>A0A3Q8XPX9</accession>
<proteinExistence type="inferred from homology"/>